<dbReference type="SUPFAM" id="SSF82171">
    <property type="entry name" value="DPP6 N-terminal domain-like"/>
    <property type="match status" value="1"/>
</dbReference>
<keyword evidence="1" id="KW-0812">Transmembrane</keyword>
<evidence type="ECO:0000313" key="2">
    <source>
        <dbReference type="EMBL" id="SDN80988.1"/>
    </source>
</evidence>
<reference evidence="2 3" key="1">
    <citation type="submission" date="2016-10" db="EMBL/GenBank/DDBJ databases">
        <authorList>
            <person name="de Groot N.N."/>
        </authorList>
    </citation>
    <scope>NUCLEOTIDE SEQUENCE [LARGE SCALE GENOMIC DNA]</scope>
    <source>
        <strain evidence="2 3">CGMCC 1.11147</strain>
    </source>
</reference>
<evidence type="ECO:0000313" key="3">
    <source>
        <dbReference type="Proteomes" id="UP000199004"/>
    </source>
</evidence>
<accession>A0A1H0EF86</accession>
<keyword evidence="3" id="KW-1185">Reference proteome</keyword>
<feature type="transmembrane region" description="Helical" evidence="1">
    <location>
        <begin position="45"/>
        <end position="64"/>
    </location>
</feature>
<proteinExistence type="predicted"/>
<name>A0A1H0EF86_9ACTN</name>
<dbReference type="RefSeq" id="WP_091025454.1">
    <property type="nucleotide sequence ID" value="NZ_BKAE01000010.1"/>
</dbReference>
<feature type="transmembrane region" description="Helical" evidence="1">
    <location>
        <begin position="6"/>
        <end position="33"/>
    </location>
</feature>
<evidence type="ECO:0000256" key="1">
    <source>
        <dbReference type="SAM" id="Phobius"/>
    </source>
</evidence>
<gene>
    <name evidence="2" type="ORF">SAMN05192576_2840</name>
</gene>
<dbReference type="Proteomes" id="UP000199004">
    <property type="component" value="Unassembled WGS sequence"/>
</dbReference>
<keyword evidence="1" id="KW-0472">Membrane</keyword>
<dbReference type="STRING" id="1005944.SAMN05192576_2840"/>
<protein>
    <recommendedName>
        <fullName evidence="4">PQQ-like domain-containing protein</fullName>
    </recommendedName>
</protein>
<dbReference type="OrthoDB" id="3276947at2"/>
<evidence type="ECO:0008006" key="4">
    <source>
        <dbReference type="Google" id="ProtNLM"/>
    </source>
</evidence>
<keyword evidence="1" id="KW-1133">Transmembrane helix</keyword>
<sequence length="532" mass="56576">MKFQRTAALLGVVLLIWALGPLVLLAALVALGFPRVRRWLRPTRRVVAIWAATVVVLVGVVVLVPDGYLPIPPGPGALVTPGYVGSPATPDPIDLRIPQHPRLASNGNSSMHNDGWASDAYAGPGPLGESPRVDTAWYGLEECATLAFDSRDRLIALCGNISGPVIHVLDPESMRAQATLELPGRRDNGNGKKPWENLCGGSYFFLDDQDRAVTATTERSIVAITTADGEGEPDLTIQTSYDLTEQVPEDDCLIALMPDWGGRIWYETEDGRVGFVDPGTGRATVLDLGEEIANSFSVGADGGVYVVTVNALYKLGVDAAGRPAVTWRTTYDRGTDTKPGQLSRGSGTTPTLMPGGLVAITDNAEPRMNVQFYETGDGSLVCQRAVFGDGASATDNSLVSVGDGVIVENNYGYGGPLSTMFGRATPGGFARVDVAGGECELVWTSEQVAPTSVAKVSLETGLVYAYTKRKSWLGVNAWYFTAISARTGRTEFSVRTGLGTLFNNHYSAVTLAPDGSAYVATLAGLVRIRDRE</sequence>
<dbReference type="AlphaFoldDB" id="A0A1H0EF86"/>
<dbReference type="EMBL" id="FNIC01000004">
    <property type="protein sequence ID" value="SDN80988.1"/>
    <property type="molecule type" value="Genomic_DNA"/>
</dbReference>
<organism evidence="2 3">
    <name type="scientific">Nocardioides szechwanensis</name>
    <dbReference type="NCBI Taxonomy" id="1005944"/>
    <lineage>
        <taxon>Bacteria</taxon>
        <taxon>Bacillati</taxon>
        <taxon>Actinomycetota</taxon>
        <taxon>Actinomycetes</taxon>
        <taxon>Propionibacteriales</taxon>
        <taxon>Nocardioidaceae</taxon>
        <taxon>Nocardioides</taxon>
    </lineage>
</organism>